<dbReference type="EMBL" id="LJXT01000073">
    <property type="protein sequence ID" value="KPQ14038.1"/>
    <property type="molecule type" value="Genomic_DNA"/>
</dbReference>
<organism evidence="1 2">
    <name type="scientific">Algoriphagus marincola HL-49</name>
    <dbReference type="NCBI Taxonomy" id="1305737"/>
    <lineage>
        <taxon>Bacteria</taxon>
        <taxon>Pseudomonadati</taxon>
        <taxon>Bacteroidota</taxon>
        <taxon>Cytophagia</taxon>
        <taxon>Cytophagales</taxon>
        <taxon>Cyclobacteriaceae</taxon>
        <taxon>Algoriphagus</taxon>
    </lineage>
</organism>
<protein>
    <recommendedName>
        <fullName evidence="3">SatD family (SatD)</fullName>
    </recommendedName>
</protein>
<evidence type="ECO:0000313" key="2">
    <source>
        <dbReference type="Proteomes" id="UP000050421"/>
    </source>
</evidence>
<dbReference type="STRING" id="1305737.GCA_000526355_01859"/>
<dbReference type="PATRIC" id="fig|1305737.6.peg.2902"/>
<dbReference type="Proteomes" id="UP000050421">
    <property type="component" value="Unassembled WGS sequence"/>
</dbReference>
<dbReference type="InterPro" id="IPR032580">
    <property type="entry name" value="SatD"/>
</dbReference>
<accession>A0A0P8A882</accession>
<name>A0A0P8A882_9BACT</name>
<sequence length="215" mass="24674">MIAVIKGDIVSSRKVQDQNIWINPLKKLFDTWGKYPKDWELVWGDFFQIQLEDPAQALEKSLEIKALIKSIPQFDGPKTSSPIDVRMAIGIGEKSYQGERISESNGQAFVLAAAQFDRLKKQKTHLAINSPWEEFDKEINLYLKLSGIFMDTWSNSSAELVKILLSDRALTQEEIGMKLGIKQNSVSGRWNRAQVDSLFEVLEMYRQKIKRYLSC</sequence>
<dbReference type="OrthoDB" id="7064118at2"/>
<evidence type="ECO:0008006" key="3">
    <source>
        <dbReference type="Google" id="ProtNLM"/>
    </source>
</evidence>
<gene>
    <name evidence="1" type="ORF">HLUCCX10_11440</name>
</gene>
<evidence type="ECO:0000313" key="1">
    <source>
        <dbReference type="EMBL" id="KPQ14038.1"/>
    </source>
</evidence>
<dbReference type="Pfam" id="PF16264">
    <property type="entry name" value="SatD"/>
    <property type="match status" value="1"/>
</dbReference>
<reference evidence="1 2" key="1">
    <citation type="submission" date="2015-09" db="EMBL/GenBank/DDBJ databases">
        <title>Identification and resolution of microdiversity through metagenomic sequencing of parallel consortia.</title>
        <authorList>
            <person name="Nelson W.C."/>
            <person name="Romine M.F."/>
            <person name="Lindemann S.R."/>
        </authorList>
    </citation>
    <scope>NUCLEOTIDE SEQUENCE [LARGE SCALE GENOMIC DNA]</scope>
    <source>
        <strain evidence="1">HL-49</strain>
    </source>
</reference>
<dbReference type="AlphaFoldDB" id="A0A0P8A882"/>
<comment type="caution">
    <text evidence="1">The sequence shown here is derived from an EMBL/GenBank/DDBJ whole genome shotgun (WGS) entry which is preliminary data.</text>
</comment>
<proteinExistence type="predicted"/>
<dbReference type="eggNOG" id="COG1846">
    <property type="taxonomic scope" value="Bacteria"/>
</dbReference>